<accession>A0A1D2N4B4</accession>
<gene>
    <name evidence="1" type="ORF">Ocin01_06568</name>
</gene>
<evidence type="ECO:0000313" key="1">
    <source>
        <dbReference type="EMBL" id="ODN00110.1"/>
    </source>
</evidence>
<protein>
    <submittedName>
        <fullName evidence="1">Uncharacterized protein</fullName>
    </submittedName>
</protein>
<name>A0A1D2N4B4_ORCCI</name>
<evidence type="ECO:0000313" key="2">
    <source>
        <dbReference type="Proteomes" id="UP000094527"/>
    </source>
</evidence>
<sequence>MSVVGLTVHHPDLILEIFHTLENMLGPLPVITIIPILHIGAVPD</sequence>
<dbReference type="Proteomes" id="UP000094527">
    <property type="component" value="Unassembled WGS sequence"/>
</dbReference>
<dbReference type="EMBL" id="LJIJ01000233">
    <property type="protein sequence ID" value="ODN00110.1"/>
    <property type="molecule type" value="Genomic_DNA"/>
</dbReference>
<reference evidence="1 2" key="1">
    <citation type="journal article" date="2016" name="Genome Biol. Evol.">
        <title>Gene Family Evolution Reflects Adaptation to Soil Environmental Stressors in the Genome of the Collembolan Orchesella cincta.</title>
        <authorList>
            <person name="Faddeeva-Vakhrusheva A."/>
            <person name="Derks M.F."/>
            <person name="Anvar S.Y."/>
            <person name="Agamennone V."/>
            <person name="Suring W."/>
            <person name="Smit S."/>
            <person name="van Straalen N.M."/>
            <person name="Roelofs D."/>
        </authorList>
    </citation>
    <scope>NUCLEOTIDE SEQUENCE [LARGE SCALE GENOMIC DNA]</scope>
    <source>
        <tissue evidence="1">Mixed pool</tissue>
    </source>
</reference>
<organism evidence="1 2">
    <name type="scientific">Orchesella cincta</name>
    <name type="common">Springtail</name>
    <name type="synonym">Podura cincta</name>
    <dbReference type="NCBI Taxonomy" id="48709"/>
    <lineage>
        <taxon>Eukaryota</taxon>
        <taxon>Metazoa</taxon>
        <taxon>Ecdysozoa</taxon>
        <taxon>Arthropoda</taxon>
        <taxon>Hexapoda</taxon>
        <taxon>Collembola</taxon>
        <taxon>Entomobryomorpha</taxon>
        <taxon>Entomobryoidea</taxon>
        <taxon>Orchesellidae</taxon>
        <taxon>Orchesellinae</taxon>
        <taxon>Orchesella</taxon>
    </lineage>
</organism>
<dbReference type="AlphaFoldDB" id="A0A1D2N4B4"/>
<comment type="caution">
    <text evidence="1">The sequence shown here is derived from an EMBL/GenBank/DDBJ whole genome shotgun (WGS) entry which is preliminary data.</text>
</comment>
<proteinExistence type="predicted"/>
<keyword evidence="2" id="KW-1185">Reference proteome</keyword>